<evidence type="ECO:0000256" key="3">
    <source>
        <dbReference type="ARBA" id="ARBA00023125"/>
    </source>
</evidence>
<dbReference type="SUPFAM" id="SSF53850">
    <property type="entry name" value="Periplasmic binding protein-like II"/>
    <property type="match status" value="1"/>
</dbReference>
<dbReference type="PANTHER" id="PTHR30126:SF64">
    <property type="entry name" value="HTH-TYPE TRANSCRIPTIONAL REGULATOR CITR"/>
    <property type="match status" value="1"/>
</dbReference>
<dbReference type="InterPro" id="IPR036390">
    <property type="entry name" value="WH_DNA-bd_sf"/>
</dbReference>
<dbReference type="Gene3D" id="1.10.10.10">
    <property type="entry name" value="Winged helix-like DNA-binding domain superfamily/Winged helix DNA-binding domain"/>
    <property type="match status" value="1"/>
</dbReference>
<dbReference type="EMBL" id="CP095073">
    <property type="protein sequence ID" value="UOQ42929.1"/>
    <property type="molecule type" value="Genomic_DNA"/>
</dbReference>
<reference evidence="6 7" key="1">
    <citation type="submission" date="2022-04" db="EMBL/GenBank/DDBJ databases">
        <title>Halobacillus sp. isolated from saltern.</title>
        <authorList>
            <person name="Won M."/>
            <person name="Lee C.-M."/>
            <person name="Woen H.-Y."/>
            <person name="Kwon S.-W."/>
        </authorList>
    </citation>
    <scope>NUCLEOTIDE SEQUENCE [LARGE SCALE GENOMIC DNA]</scope>
    <source>
        <strain evidence="6 7">SSBR10-3</strain>
    </source>
</reference>
<evidence type="ECO:0000313" key="7">
    <source>
        <dbReference type="Proteomes" id="UP000831787"/>
    </source>
</evidence>
<dbReference type="SUPFAM" id="SSF46785">
    <property type="entry name" value="Winged helix' DNA-binding domain"/>
    <property type="match status" value="1"/>
</dbReference>
<dbReference type="Proteomes" id="UP000831787">
    <property type="component" value="Chromosome"/>
</dbReference>
<dbReference type="InterPro" id="IPR005119">
    <property type="entry name" value="LysR_subst-bd"/>
</dbReference>
<proteinExistence type="inferred from homology"/>
<dbReference type="CDD" id="cd05466">
    <property type="entry name" value="PBP2_LTTR_substrate"/>
    <property type="match status" value="1"/>
</dbReference>
<dbReference type="Pfam" id="PF00126">
    <property type="entry name" value="HTH_1"/>
    <property type="match status" value="1"/>
</dbReference>
<evidence type="ECO:0000256" key="2">
    <source>
        <dbReference type="ARBA" id="ARBA00023015"/>
    </source>
</evidence>
<evidence type="ECO:0000259" key="5">
    <source>
        <dbReference type="PROSITE" id="PS50931"/>
    </source>
</evidence>
<keyword evidence="3" id="KW-0238">DNA-binding</keyword>
<dbReference type="PROSITE" id="PS50931">
    <property type="entry name" value="HTH_LYSR"/>
    <property type="match status" value="1"/>
</dbReference>
<evidence type="ECO:0000256" key="1">
    <source>
        <dbReference type="ARBA" id="ARBA00009437"/>
    </source>
</evidence>
<name>A0ABY4EH21_9BACI</name>
<dbReference type="PANTHER" id="PTHR30126">
    <property type="entry name" value="HTH-TYPE TRANSCRIPTIONAL REGULATOR"/>
    <property type="match status" value="1"/>
</dbReference>
<gene>
    <name evidence="6" type="ORF">MUN89_13295</name>
</gene>
<sequence length="293" mass="33698">MDMKWLRTFELAAKLLNYRKVAEQLYITQPAVSLHIKQLEEELNCKLFVKKGRHIQLTESGRHFRMEALQLLTQYETTLQKMNTMRQGFTDSLKIGITPLLIESTFPSIIRKYTEKQPTIELAITVAESSELAGMLEKDQIDVAFSCLPSLDSSIICEELFHDTLTMVIAHDGLDLESAPPLDPVALFKEKLIFSHHHPSYWPSLIRNIQLNAPTARFLKVTQSHAAKRFILEGMGISFFPSFAVRRELMEGRLLEVHPPPFPLPVCSIYVSLKYEHSVESDLVQFTRRFYMS</sequence>
<organism evidence="6 7">
    <name type="scientific">Halobacillus salinarum</name>
    <dbReference type="NCBI Taxonomy" id="2932257"/>
    <lineage>
        <taxon>Bacteria</taxon>
        <taxon>Bacillati</taxon>
        <taxon>Bacillota</taxon>
        <taxon>Bacilli</taxon>
        <taxon>Bacillales</taxon>
        <taxon>Bacillaceae</taxon>
        <taxon>Halobacillus</taxon>
    </lineage>
</organism>
<evidence type="ECO:0000256" key="4">
    <source>
        <dbReference type="ARBA" id="ARBA00023163"/>
    </source>
</evidence>
<accession>A0ABY4EH21</accession>
<dbReference type="RefSeq" id="WP_244708289.1">
    <property type="nucleotide sequence ID" value="NZ_CP095073.1"/>
</dbReference>
<dbReference type="InterPro" id="IPR000847">
    <property type="entry name" value="LysR_HTH_N"/>
</dbReference>
<feature type="domain" description="HTH lysR-type" evidence="5">
    <location>
        <begin position="1"/>
        <end position="58"/>
    </location>
</feature>
<dbReference type="Pfam" id="PF03466">
    <property type="entry name" value="LysR_substrate"/>
    <property type="match status" value="1"/>
</dbReference>
<dbReference type="PRINTS" id="PR00039">
    <property type="entry name" value="HTHLYSR"/>
</dbReference>
<evidence type="ECO:0000313" key="6">
    <source>
        <dbReference type="EMBL" id="UOQ42929.1"/>
    </source>
</evidence>
<comment type="similarity">
    <text evidence="1">Belongs to the LysR transcriptional regulatory family.</text>
</comment>
<keyword evidence="7" id="KW-1185">Reference proteome</keyword>
<keyword evidence="4" id="KW-0804">Transcription</keyword>
<keyword evidence="2" id="KW-0805">Transcription regulation</keyword>
<dbReference type="InterPro" id="IPR036388">
    <property type="entry name" value="WH-like_DNA-bd_sf"/>
</dbReference>
<dbReference type="Gene3D" id="3.40.190.10">
    <property type="entry name" value="Periplasmic binding protein-like II"/>
    <property type="match status" value="2"/>
</dbReference>
<protein>
    <submittedName>
        <fullName evidence="6">LysR family transcriptional regulator</fullName>
    </submittedName>
</protein>